<evidence type="ECO:0000256" key="1">
    <source>
        <dbReference type="PROSITE-ProRule" id="PRU00339"/>
    </source>
</evidence>
<protein>
    <submittedName>
        <fullName evidence="2">Tetratricopeptide repeat protein</fullName>
    </submittedName>
</protein>
<dbReference type="Proteomes" id="UP000282926">
    <property type="component" value="Unassembled WGS sequence"/>
</dbReference>
<organism evidence="2 3">
    <name type="scientific">Lujinxingia sediminis</name>
    <dbReference type="NCBI Taxonomy" id="2480984"/>
    <lineage>
        <taxon>Bacteria</taxon>
        <taxon>Deltaproteobacteria</taxon>
        <taxon>Bradymonadales</taxon>
        <taxon>Lujinxingiaceae</taxon>
        <taxon>Lujinxingia</taxon>
    </lineage>
</organism>
<dbReference type="InterPro" id="IPR011990">
    <property type="entry name" value="TPR-like_helical_dom_sf"/>
</dbReference>
<evidence type="ECO:0000313" key="2">
    <source>
        <dbReference type="EMBL" id="RVU44778.1"/>
    </source>
</evidence>
<dbReference type="PANTHER" id="PTHR12558:SF13">
    <property type="entry name" value="CELL DIVISION CYCLE PROTEIN 27 HOMOLOG"/>
    <property type="match status" value="1"/>
</dbReference>
<keyword evidence="1" id="KW-0802">TPR repeat</keyword>
<dbReference type="Pfam" id="PF13432">
    <property type="entry name" value="TPR_16"/>
    <property type="match status" value="2"/>
</dbReference>
<dbReference type="Gene3D" id="1.25.40.10">
    <property type="entry name" value="Tetratricopeptide repeat domain"/>
    <property type="match status" value="2"/>
</dbReference>
<dbReference type="SMART" id="SM00028">
    <property type="entry name" value="TPR"/>
    <property type="match status" value="6"/>
</dbReference>
<feature type="repeat" description="TPR" evidence="1">
    <location>
        <begin position="183"/>
        <end position="216"/>
    </location>
</feature>
<feature type="repeat" description="TPR" evidence="1">
    <location>
        <begin position="114"/>
        <end position="147"/>
    </location>
</feature>
<gene>
    <name evidence="2" type="ORF">EA187_09565</name>
</gene>
<dbReference type="PROSITE" id="PS50005">
    <property type="entry name" value="TPR"/>
    <property type="match status" value="5"/>
</dbReference>
<dbReference type="PANTHER" id="PTHR12558">
    <property type="entry name" value="CELL DIVISION CYCLE 16,23,27"/>
    <property type="match status" value="1"/>
</dbReference>
<feature type="repeat" description="TPR" evidence="1">
    <location>
        <begin position="217"/>
        <end position="250"/>
    </location>
</feature>
<comment type="caution">
    <text evidence="2">The sequence shown here is derived from an EMBL/GenBank/DDBJ whole genome shotgun (WGS) entry which is preliminary data.</text>
</comment>
<reference evidence="2 3" key="1">
    <citation type="submission" date="2019-01" db="EMBL/GenBank/DDBJ databases">
        <title>Lujinxingia litoralis gen. nov., sp. nov. and Lujinxingia sediminis gen. nov., sp. nov., new members in the order Bradymonadales, isolated from coastal sediment.</title>
        <authorList>
            <person name="Li C.-M."/>
        </authorList>
    </citation>
    <scope>NUCLEOTIDE SEQUENCE [LARGE SCALE GENOMIC DNA]</scope>
    <source>
        <strain evidence="2 3">SEH01</strain>
    </source>
</reference>
<sequence>MRSGVGVARMSEEHRLLLVCLRRSVKFRTTIELQHLPGCQRFGARGTMGLPHPVPRGAGALNSRFERRKRFMSLPSRVKTRCVDSRRRARLKALLMTLLLAFVLVGCNADRTAAVRELNVGMEAFQAGSASEAVQHMEEALRIDPTFAEAAYLLGQVYQMRLDNYEEAARGYRRALDLEPTNAQYAYRLGTALVDQGKLDDAVTQFEKAVANDESFSRAWFRLGLTQDSLGNHSDAVASYTRAIETNPRLRMSKEDPGGEHYHALADLYLRFGLSDHAVQVYENGVQNNQTSTRLLHGLGVARMELGRFDEAARSFEATMKQEPGHGSANFNLAVAHHRRGDTDGAVAQLESFLASGAATQDVARQAAAQALLTELQEEDESDAK</sequence>
<dbReference type="SUPFAM" id="SSF81901">
    <property type="entry name" value="HCP-like"/>
    <property type="match status" value="1"/>
</dbReference>
<evidence type="ECO:0000313" key="3">
    <source>
        <dbReference type="Proteomes" id="UP000282926"/>
    </source>
</evidence>
<dbReference type="InterPro" id="IPR019734">
    <property type="entry name" value="TPR_rpt"/>
</dbReference>
<proteinExistence type="predicted"/>
<accession>A0ABY0CTJ3</accession>
<name>A0ABY0CTJ3_9DELT</name>
<dbReference type="EMBL" id="SADD01000004">
    <property type="protein sequence ID" value="RVU44778.1"/>
    <property type="molecule type" value="Genomic_DNA"/>
</dbReference>
<feature type="repeat" description="TPR" evidence="1">
    <location>
        <begin position="293"/>
        <end position="326"/>
    </location>
</feature>
<dbReference type="Pfam" id="PF14559">
    <property type="entry name" value="TPR_19"/>
    <property type="match status" value="1"/>
</dbReference>
<feature type="repeat" description="TPR" evidence="1">
    <location>
        <begin position="149"/>
        <end position="182"/>
    </location>
</feature>
<keyword evidence="3" id="KW-1185">Reference proteome</keyword>